<keyword evidence="1" id="KW-0812">Transmembrane</keyword>
<dbReference type="RefSeq" id="XP_002132321.2">
    <property type="nucleotide sequence ID" value="XM_002132285.3"/>
</dbReference>
<gene>
    <name evidence="3" type="primary">LOC6903442</name>
</gene>
<keyword evidence="1" id="KW-0472">Membrane</keyword>
<name>A0A6I8UX21_DROPS</name>
<evidence type="ECO:0000313" key="2">
    <source>
        <dbReference type="Proteomes" id="UP000001819"/>
    </source>
</evidence>
<keyword evidence="2" id="KW-1185">Reference proteome</keyword>
<dbReference type="Proteomes" id="UP000001819">
    <property type="component" value="Chromosome 4"/>
</dbReference>
<organism evidence="2 3">
    <name type="scientific">Drosophila pseudoobscura pseudoobscura</name>
    <name type="common">Fruit fly</name>
    <dbReference type="NCBI Taxonomy" id="46245"/>
    <lineage>
        <taxon>Eukaryota</taxon>
        <taxon>Metazoa</taxon>
        <taxon>Ecdysozoa</taxon>
        <taxon>Arthropoda</taxon>
        <taxon>Hexapoda</taxon>
        <taxon>Insecta</taxon>
        <taxon>Pterygota</taxon>
        <taxon>Neoptera</taxon>
        <taxon>Endopterygota</taxon>
        <taxon>Diptera</taxon>
        <taxon>Brachycera</taxon>
        <taxon>Muscomorpha</taxon>
        <taxon>Ephydroidea</taxon>
        <taxon>Drosophilidae</taxon>
        <taxon>Drosophila</taxon>
        <taxon>Sophophora</taxon>
    </lineage>
</organism>
<feature type="transmembrane region" description="Helical" evidence="1">
    <location>
        <begin position="86"/>
        <end position="104"/>
    </location>
</feature>
<sequence>MCIQNCDNIKICDSNGSHHHHHQHHHHHHHRDAQDIVAVVEVVEGGENNVIHTSDPHYENFKSKLQLQSELNRKRQKSVKVKAPKLSNFKILMCCCYFIVIVMMI</sequence>
<dbReference type="AlphaFoldDB" id="A0A6I8UX21"/>
<proteinExistence type="predicted"/>
<evidence type="ECO:0000313" key="3">
    <source>
        <dbReference type="RefSeq" id="XP_002132321.2"/>
    </source>
</evidence>
<keyword evidence="1" id="KW-1133">Transmembrane helix</keyword>
<accession>A0A6I8UX21</accession>
<evidence type="ECO:0000256" key="1">
    <source>
        <dbReference type="SAM" id="Phobius"/>
    </source>
</evidence>
<reference evidence="3" key="1">
    <citation type="submission" date="2025-08" db="UniProtKB">
        <authorList>
            <consortium name="RefSeq"/>
        </authorList>
    </citation>
    <scope>IDENTIFICATION</scope>
    <source>
        <strain evidence="3">MV-25-SWS-2005</strain>
        <tissue evidence="3">Whole body</tissue>
    </source>
</reference>
<dbReference type="InParanoid" id="A0A6I8UX21"/>
<protein>
    <submittedName>
        <fullName evidence="3">Lysine-specific demethylase 7B</fullName>
    </submittedName>
</protein>
<dbReference type="KEGG" id="dpo:6903442"/>